<dbReference type="EC" id="2.8.3.6" evidence="4"/>
<reference evidence="6 7" key="1">
    <citation type="submission" date="2015-05" db="EMBL/GenBank/DDBJ databases">
        <title>Complete genome of Marinobacter psychrophilus strain 20041T isolated from sea-ice of the Canadian Basin.</title>
        <authorList>
            <person name="Song L."/>
            <person name="Ren L."/>
            <person name="Yu Y."/>
            <person name="Wang X."/>
        </authorList>
    </citation>
    <scope>NUCLEOTIDE SEQUENCE [LARGE SCALE GENOMIC DNA]</scope>
    <source>
        <strain evidence="6 7">20041</strain>
    </source>
</reference>
<dbReference type="STRING" id="330734.ABA45_07430"/>
<dbReference type="NCBIfam" id="TIGR02428">
    <property type="entry name" value="pcaJ_scoB_fam"/>
    <property type="match status" value="1"/>
</dbReference>
<dbReference type="InterPro" id="IPR037171">
    <property type="entry name" value="NagB/RpiA_transferase-like"/>
</dbReference>
<evidence type="ECO:0000256" key="4">
    <source>
        <dbReference type="ARBA" id="ARBA00012492"/>
    </source>
</evidence>
<protein>
    <recommendedName>
        <fullName evidence="4">3-oxoadipate CoA-transferase</fullName>
        <ecNumber evidence="4">2.8.3.6</ecNumber>
    </recommendedName>
</protein>
<dbReference type="PATRIC" id="fig|330734.3.peg.1562"/>
<dbReference type="UniPathway" id="UPA00157">
    <property type="reaction ID" value="UER00262"/>
</dbReference>
<keyword evidence="5 6" id="KW-0808">Transferase</keyword>
<dbReference type="SMART" id="SM00882">
    <property type="entry name" value="CoA_trans"/>
    <property type="match status" value="1"/>
</dbReference>
<dbReference type="AlphaFoldDB" id="A0A0H4I905"/>
<dbReference type="KEGG" id="mpq:ABA45_07430"/>
<evidence type="ECO:0000313" key="7">
    <source>
        <dbReference type="Proteomes" id="UP000036406"/>
    </source>
</evidence>
<name>A0A0H4I905_9GAMM</name>
<dbReference type="SUPFAM" id="SSF100950">
    <property type="entry name" value="NagB/RpiA/CoA transferase-like"/>
    <property type="match status" value="1"/>
</dbReference>
<proteinExistence type="inferred from homology"/>
<dbReference type="Gene3D" id="3.40.1080.10">
    <property type="entry name" value="Glutaconate Coenzyme A-transferase"/>
    <property type="match status" value="1"/>
</dbReference>
<dbReference type="PANTHER" id="PTHR13707:SF60">
    <property type="entry name" value="ACETATE COA-TRANSFERASE SUBUNIT ALPHA"/>
    <property type="match status" value="1"/>
</dbReference>
<comment type="similarity">
    <text evidence="3">Belongs to the 3-oxoacid CoA-transferase subunit B family.</text>
</comment>
<keyword evidence="7" id="KW-1185">Reference proteome</keyword>
<dbReference type="Pfam" id="PF01144">
    <property type="entry name" value="CoA_trans"/>
    <property type="match status" value="1"/>
</dbReference>
<dbReference type="EMBL" id="CP011494">
    <property type="protein sequence ID" value="AKO54248.1"/>
    <property type="molecule type" value="Genomic_DNA"/>
</dbReference>
<dbReference type="GO" id="GO:0042952">
    <property type="term" value="P:beta-ketoadipate pathway"/>
    <property type="evidence" value="ECO:0007669"/>
    <property type="project" value="UniProtKB-UniPathway"/>
</dbReference>
<comment type="catalytic activity">
    <reaction evidence="1">
        <text>3-oxoadipate + succinyl-CoA = 3-oxoadipyl-CoA + succinate</text>
        <dbReference type="Rhea" id="RHEA:12048"/>
        <dbReference type="ChEBI" id="CHEBI:15775"/>
        <dbReference type="ChEBI" id="CHEBI:30031"/>
        <dbReference type="ChEBI" id="CHEBI:57292"/>
        <dbReference type="ChEBI" id="CHEBI:57348"/>
        <dbReference type="EC" id="2.8.3.6"/>
    </reaction>
</comment>
<evidence type="ECO:0000256" key="5">
    <source>
        <dbReference type="ARBA" id="ARBA00022679"/>
    </source>
</evidence>
<dbReference type="Proteomes" id="UP000036406">
    <property type="component" value="Chromosome"/>
</dbReference>
<evidence type="ECO:0000313" key="6">
    <source>
        <dbReference type="EMBL" id="AKO54248.1"/>
    </source>
</evidence>
<organism evidence="6 7">
    <name type="scientific">Marinobacter psychrophilus</name>
    <dbReference type="NCBI Taxonomy" id="330734"/>
    <lineage>
        <taxon>Bacteria</taxon>
        <taxon>Pseudomonadati</taxon>
        <taxon>Pseudomonadota</taxon>
        <taxon>Gammaproteobacteria</taxon>
        <taxon>Pseudomonadales</taxon>
        <taxon>Marinobacteraceae</taxon>
        <taxon>Marinobacter</taxon>
    </lineage>
</organism>
<evidence type="ECO:0000256" key="1">
    <source>
        <dbReference type="ARBA" id="ARBA00001447"/>
    </source>
</evidence>
<sequence length="216" mass="23340">MMSAAERILSRAVSEIIPGSLVNLGIGLPTQVIHYLPDDFDVQIHSENGILGAWKQSAPEVMDPFLIDAAGAYVSVRKGASLFDSAVSFAIIRRARLDLTMIGAFEVDALGNLANWKIPGKFSPGIGGAMELAQKTKRIVVLTTHTDKQGRPKILKNCRLPLTAKTCVNRIISDLAVMDVTAQGLVVREKLVQISDADLQAQTEAELTFATRKAES</sequence>
<evidence type="ECO:0000256" key="3">
    <source>
        <dbReference type="ARBA" id="ARBA00007047"/>
    </source>
</evidence>
<comment type="pathway">
    <text evidence="2">Aromatic compound metabolism; beta-ketoadipate pathway; acetyl-CoA and succinyl-CoA from 3-oxoadipate: step 1/2.</text>
</comment>
<dbReference type="GO" id="GO:0047569">
    <property type="term" value="F:3-oxoadipate CoA-transferase activity"/>
    <property type="evidence" value="ECO:0007669"/>
    <property type="project" value="UniProtKB-EC"/>
</dbReference>
<dbReference type="PANTHER" id="PTHR13707">
    <property type="entry name" value="KETOACID-COENZYME A TRANSFERASE"/>
    <property type="match status" value="1"/>
</dbReference>
<gene>
    <name evidence="6" type="ORF">ABA45_07430</name>
</gene>
<evidence type="ECO:0000256" key="2">
    <source>
        <dbReference type="ARBA" id="ARBA00005114"/>
    </source>
</evidence>
<accession>A0A0H4I905</accession>
<dbReference type="InterPro" id="IPR012791">
    <property type="entry name" value="3-oxoacid_CoA-transf_B"/>
</dbReference>
<dbReference type="InterPro" id="IPR004165">
    <property type="entry name" value="CoA_trans_fam_I"/>
</dbReference>